<feature type="transmembrane region" description="Helical" evidence="1">
    <location>
        <begin position="187"/>
        <end position="208"/>
    </location>
</feature>
<comment type="caution">
    <text evidence="3">The sequence shown here is derived from an EMBL/GenBank/DDBJ whole genome shotgun (WGS) entry which is preliminary data.</text>
</comment>
<dbReference type="InterPro" id="IPR012867">
    <property type="entry name" value="DUF1648"/>
</dbReference>
<dbReference type="GO" id="GO:0009636">
    <property type="term" value="P:response to toxic substance"/>
    <property type="evidence" value="ECO:0007669"/>
    <property type="project" value="TreeGrafter"/>
</dbReference>
<organism evidence="3 4">
    <name type="scientific">Candidatus Merdibacter merdavium</name>
    <dbReference type="NCBI Taxonomy" id="2838692"/>
    <lineage>
        <taxon>Bacteria</taxon>
        <taxon>Bacillati</taxon>
        <taxon>Bacillota</taxon>
        <taxon>Erysipelotrichia</taxon>
        <taxon>Erysipelotrichales</taxon>
        <taxon>Erysipelotrichaceae</taxon>
        <taxon>Merdibacter</taxon>
    </lineage>
</organism>
<dbReference type="EMBL" id="DWWM01000005">
    <property type="protein sequence ID" value="HJC35708.1"/>
    <property type="molecule type" value="Genomic_DNA"/>
</dbReference>
<dbReference type="PANTHER" id="PTHR37810">
    <property type="entry name" value="IMMUNITY PROTEIN SDPI"/>
    <property type="match status" value="1"/>
</dbReference>
<keyword evidence="1" id="KW-1133">Transmembrane helix</keyword>
<name>A0A9D2NQT6_9FIRM</name>
<keyword evidence="1" id="KW-0812">Transmembrane</keyword>
<feature type="transmembrane region" description="Helical" evidence="1">
    <location>
        <begin position="83"/>
        <end position="105"/>
    </location>
</feature>
<evidence type="ECO:0000313" key="3">
    <source>
        <dbReference type="EMBL" id="HJC35708.1"/>
    </source>
</evidence>
<feature type="transmembrane region" description="Helical" evidence="1">
    <location>
        <begin position="162"/>
        <end position="181"/>
    </location>
</feature>
<evidence type="ECO:0000256" key="1">
    <source>
        <dbReference type="SAM" id="Phobius"/>
    </source>
</evidence>
<evidence type="ECO:0000313" key="4">
    <source>
        <dbReference type="Proteomes" id="UP000823896"/>
    </source>
</evidence>
<protein>
    <submittedName>
        <fullName evidence="3">SdpI family protein</fullName>
    </submittedName>
</protein>
<keyword evidence="1" id="KW-0472">Membrane</keyword>
<sequence>MKKIILMGIISLLILTAATLLTYDFLPAQMPIHWDLSGKADDYTDKNVFLAVVFAITAGINVLGIVLPRIDPRRANYRRFEKAYVIMFGMLDVMMLAFFLITLGAASRSEALSPAFLIPMALGIVFIVLGNYMPLFRQNFFAGIKTPWALADEEIWNRTHRIGGRCWFACGFGFLLIPFLPDALKGALMMILILIMTAVPFIGSYLIYHQKYGGKS</sequence>
<reference evidence="3" key="1">
    <citation type="journal article" date="2021" name="PeerJ">
        <title>Extensive microbial diversity within the chicken gut microbiome revealed by metagenomics and culture.</title>
        <authorList>
            <person name="Gilroy R."/>
            <person name="Ravi A."/>
            <person name="Getino M."/>
            <person name="Pursley I."/>
            <person name="Horton D.L."/>
            <person name="Alikhan N.F."/>
            <person name="Baker D."/>
            <person name="Gharbi K."/>
            <person name="Hall N."/>
            <person name="Watson M."/>
            <person name="Adriaenssens E.M."/>
            <person name="Foster-Nyarko E."/>
            <person name="Jarju S."/>
            <person name="Secka A."/>
            <person name="Antonio M."/>
            <person name="Oren A."/>
            <person name="Chaudhuri R.R."/>
            <person name="La Ragione R."/>
            <person name="Hildebrand F."/>
            <person name="Pallen M.J."/>
        </authorList>
    </citation>
    <scope>NUCLEOTIDE SEQUENCE</scope>
    <source>
        <strain evidence="3">CHK187-11901</strain>
    </source>
</reference>
<feature type="domain" description="DUF1648" evidence="2">
    <location>
        <begin position="12"/>
        <end position="54"/>
    </location>
</feature>
<proteinExistence type="predicted"/>
<dbReference type="Pfam" id="PF07853">
    <property type="entry name" value="DUF1648"/>
    <property type="match status" value="1"/>
</dbReference>
<dbReference type="AlphaFoldDB" id="A0A9D2NQT6"/>
<dbReference type="Pfam" id="PF13630">
    <property type="entry name" value="SdpI"/>
    <property type="match status" value="1"/>
</dbReference>
<dbReference type="Proteomes" id="UP000823896">
    <property type="component" value="Unassembled WGS sequence"/>
</dbReference>
<gene>
    <name evidence="3" type="ORF">H9702_01075</name>
</gene>
<dbReference type="InterPro" id="IPR026272">
    <property type="entry name" value="SdpI"/>
</dbReference>
<evidence type="ECO:0000259" key="2">
    <source>
        <dbReference type="Pfam" id="PF07853"/>
    </source>
</evidence>
<dbReference type="PANTHER" id="PTHR37810:SF5">
    <property type="entry name" value="IMMUNITY PROTEIN SDPI"/>
    <property type="match status" value="1"/>
</dbReference>
<dbReference type="PIRSF" id="PIRSF038959">
    <property type="entry name" value="SdpI"/>
    <property type="match status" value="1"/>
</dbReference>
<reference evidence="3" key="2">
    <citation type="submission" date="2021-04" db="EMBL/GenBank/DDBJ databases">
        <authorList>
            <person name="Gilroy R."/>
        </authorList>
    </citation>
    <scope>NUCLEOTIDE SEQUENCE</scope>
    <source>
        <strain evidence="3">CHK187-11901</strain>
    </source>
</reference>
<feature type="transmembrane region" description="Helical" evidence="1">
    <location>
        <begin position="111"/>
        <end position="132"/>
    </location>
</feature>
<accession>A0A9D2NQT6</accession>
<dbReference type="InterPro" id="IPR025962">
    <property type="entry name" value="SdpI/YhfL"/>
</dbReference>
<feature type="transmembrane region" description="Helical" evidence="1">
    <location>
        <begin position="48"/>
        <end position="71"/>
    </location>
</feature>